<feature type="signal peptide" evidence="1">
    <location>
        <begin position="1"/>
        <end position="27"/>
    </location>
</feature>
<name>A0A7C9RD15_9BRAD</name>
<sequence>MTFSGLKRSVPFALVAVAFLAGSAAQAASFDGPWTVIIVTQAGNCDAAYSFPLQISGGRIVSTGGATINGRISGGGGVNVAISSGASSGRASGRLAGYSGSGRWSGILNGARCSGRWEAHR</sequence>
<dbReference type="AlphaFoldDB" id="A0A7C9RD15"/>
<dbReference type="EMBL" id="JAAMRR010000220">
    <property type="protein sequence ID" value="NGX94463.1"/>
    <property type="molecule type" value="Genomic_DNA"/>
</dbReference>
<feature type="chain" id="PRO_5029000748" description="Heme utilization protein" evidence="1">
    <location>
        <begin position="28"/>
        <end position="121"/>
    </location>
</feature>
<evidence type="ECO:0000313" key="2">
    <source>
        <dbReference type="EMBL" id="NGX94463.1"/>
    </source>
</evidence>
<dbReference type="Proteomes" id="UP000480266">
    <property type="component" value="Unassembled WGS sequence"/>
</dbReference>
<reference evidence="2" key="1">
    <citation type="submission" date="2020-02" db="EMBL/GenBank/DDBJ databases">
        <title>Draft genome sequence of Candidatus Afipia apatlaquensis IBT-C3, a potential strain for decolorization of textile dyes.</title>
        <authorList>
            <person name="Sanchez-Reyes A."/>
            <person name="Breton-Deval L."/>
            <person name="Mangelson H."/>
            <person name="Sanchez-Flores A."/>
        </authorList>
    </citation>
    <scope>NUCLEOTIDE SEQUENCE [LARGE SCALE GENOMIC DNA]</scope>
    <source>
        <strain evidence="2">IBT-C3</strain>
    </source>
</reference>
<keyword evidence="1" id="KW-0732">Signal</keyword>
<proteinExistence type="predicted"/>
<evidence type="ECO:0008006" key="4">
    <source>
        <dbReference type="Google" id="ProtNLM"/>
    </source>
</evidence>
<gene>
    <name evidence="2" type="ORF">G4V63_04285</name>
</gene>
<evidence type="ECO:0000256" key="1">
    <source>
        <dbReference type="SAM" id="SignalP"/>
    </source>
</evidence>
<comment type="caution">
    <text evidence="2">The sequence shown here is derived from an EMBL/GenBank/DDBJ whole genome shotgun (WGS) entry which is preliminary data.</text>
</comment>
<evidence type="ECO:0000313" key="3">
    <source>
        <dbReference type="Proteomes" id="UP000480266"/>
    </source>
</evidence>
<protein>
    <recommendedName>
        <fullName evidence="4">Heme utilization protein</fullName>
    </recommendedName>
</protein>
<accession>A0A7C9RD15</accession>
<keyword evidence="3" id="KW-1185">Reference proteome</keyword>
<organism evidence="2 3">
    <name type="scientific">Candidatus Afipia apatlaquensis</name>
    <dbReference type="NCBI Taxonomy" id="2712852"/>
    <lineage>
        <taxon>Bacteria</taxon>
        <taxon>Pseudomonadati</taxon>
        <taxon>Pseudomonadota</taxon>
        <taxon>Alphaproteobacteria</taxon>
        <taxon>Hyphomicrobiales</taxon>
        <taxon>Nitrobacteraceae</taxon>
        <taxon>Afipia</taxon>
    </lineage>
</organism>